<feature type="compositionally biased region" description="Low complexity" evidence="1">
    <location>
        <begin position="52"/>
        <end position="62"/>
    </location>
</feature>
<protein>
    <submittedName>
        <fullName evidence="2">Uncharacterized protein</fullName>
    </submittedName>
</protein>
<accession>A0A9P6AS53</accession>
<organism evidence="2 3">
    <name type="scientific">Hydnum rufescens UP504</name>
    <dbReference type="NCBI Taxonomy" id="1448309"/>
    <lineage>
        <taxon>Eukaryota</taxon>
        <taxon>Fungi</taxon>
        <taxon>Dikarya</taxon>
        <taxon>Basidiomycota</taxon>
        <taxon>Agaricomycotina</taxon>
        <taxon>Agaricomycetes</taxon>
        <taxon>Cantharellales</taxon>
        <taxon>Hydnaceae</taxon>
        <taxon>Hydnum</taxon>
    </lineage>
</organism>
<name>A0A9P6AS53_9AGAM</name>
<proteinExistence type="predicted"/>
<reference evidence="2" key="1">
    <citation type="journal article" date="2020" name="Nat. Commun.">
        <title>Large-scale genome sequencing of mycorrhizal fungi provides insights into the early evolution of symbiotic traits.</title>
        <authorList>
            <person name="Miyauchi S."/>
            <person name="Kiss E."/>
            <person name="Kuo A."/>
            <person name="Drula E."/>
            <person name="Kohler A."/>
            <person name="Sanchez-Garcia M."/>
            <person name="Morin E."/>
            <person name="Andreopoulos B."/>
            <person name="Barry K.W."/>
            <person name="Bonito G."/>
            <person name="Buee M."/>
            <person name="Carver A."/>
            <person name="Chen C."/>
            <person name="Cichocki N."/>
            <person name="Clum A."/>
            <person name="Culley D."/>
            <person name="Crous P.W."/>
            <person name="Fauchery L."/>
            <person name="Girlanda M."/>
            <person name="Hayes R.D."/>
            <person name="Keri Z."/>
            <person name="LaButti K."/>
            <person name="Lipzen A."/>
            <person name="Lombard V."/>
            <person name="Magnuson J."/>
            <person name="Maillard F."/>
            <person name="Murat C."/>
            <person name="Nolan M."/>
            <person name="Ohm R.A."/>
            <person name="Pangilinan J."/>
            <person name="Pereira M.F."/>
            <person name="Perotto S."/>
            <person name="Peter M."/>
            <person name="Pfister S."/>
            <person name="Riley R."/>
            <person name="Sitrit Y."/>
            <person name="Stielow J.B."/>
            <person name="Szollosi G."/>
            <person name="Zifcakova L."/>
            <person name="Stursova M."/>
            <person name="Spatafora J.W."/>
            <person name="Tedersoo L."/>
            <person name="Vaario L.M."/>
            <person name="Yamada A."/>
            <person name="Yan M."/>
            <person name="Wang P."/>
            <person name="Xu J."/>
            <person name="Bruns T."/>
            <person name="Baldrian P."/>
            <person name="Vilgalys R."/>
            <person name="Dunand C."/>
            <person name="Henrissat B."/>
            <person name="Grigoriev I.V."/>
            <person name="Hibbett D."/>
            <person name="Nagy L.G."/>
            <person name="Martin F.M."/>
        </authorList>
    </citation>
    <scope>NUCLEOTIDE SEQUENCE</scope>
    <source>
        <strain evidence="2">UP504</strain>
    </source>
</reference>
<dbReference type="EMBL" id="MU129007">
    <property type="protein sequence ID" value="KAF9510933.1"/>
    <property type="molecule type" value="Genomic_DNA"/>
</dbReference>
<dbReference type="OrthoDB" id="5544050at2759"/>
<evidence type="ECO:0000256" key="1">
    <source>
        <dbReference type="SAM" id="MobiDB-lite"/>
    </source>
</evidence>
<comment type="caution">
    <text evidence="2">The sequence shown here is derived from an EMBL/GenBank/DDBJ whole genome shotgun (WGS) entry which is preliminary data.</text>
</comment>
<sequence>MDPSLSGSSVSKRKRNFDDRFLYGLPFTPHLPETQKKRGKRPAASSVDAPDTEASTESGSSAKKAKSETPLRRNLSAQYEKEVKGYQSRSLKDQGIGVRPLVK</sequence>
<feature type="region of interest" description="Disordered" evidence="1">
    <location>
        <begin position="21"/>
        <end position="103"/>
    </location>
</feature>
<keyword evidence="3" id="KW-1185">Reference proteome</keyword>
<evidence type="ECO:0000313" key="2">
    <source>
        <dbReference type="EMBL" id="KAF9510933.1"/>
    </source>
</evidence>
<dbReference type="AlphaFoldDB" id="A0A9P6AS53"/>
<gene>
    <name evidence="2" type="ORF">BS47DRAFT_1364151</name>
</gene>
<evidence type="ECO:0000313" key="3">
    <source>
        <dbReference type="Proteomes" id="UP000886523"/>
    </source>
</evidence>
<dbReference type="Proteomes" id="UP000886523">
    <property type="component" value="Unassembled WGS sequence"/>
</dbReference>